<dbReference type="AlphaFoldDB" id="A0A482TFL0"/>
<sequence>MERPSEQLLSVFREFGGEALRDVWVFDERTFEKVFVRSDVEEAIEEGGLDVERFVDNERYGFITQQTYESLYYADYSYTVRGFSTFEQFRTFFGEGPIGVFASFDLDDGDCYDYQTLNESVQSFGGELGSEAFGLGENTEKTLADAESDTRESETETDAEEDAEEMDSVKNP</sequence>
<evidence type="ECO:0000313" key="2">
    <source>
        <dbReference type="EMBL" id="RYJ13998.1"/>
    </source>
</evidence>
<feature type="compositionally biased region" description="Acidic residues" evidence="1">
    <location>
        <begin position="155"/>
        <end position="166"/>
    </location>
</feature>
<dbReference type="Pfam" id="PF24366">
    <property type="entry name" value="DUF7522"/>
    <property type="match status" value="1"/>
</dbReference>
<protein>
    <submittedName>
        <fullName evidence="2">Uncharacterized protein</fullName>
    </submittedName>
</protein>
<proteinExistence type="predicted"/>
<name>A0A482TFL0_9EURY</name>
<accession>A0A482TFL0</accession>
<comment type="caution">
    <text evidence="2">The sequence shown here is derived from an EMBL/GenBank/DDBJ whole genome shotgun (WGS) entry which is preliminary data.</text>
</comment>
<evidence type="ECO:0000313" key="3">
    <source>
        <dbReference type="Proteomes" id="UP000294028"/>
    </source>
</evidence>
<evidence type="ECO:0000256" key="1">
    <source>
        <dbReference type="SAM" id="MobiDB-lite"/>
    </source>
</evidence>
<dbReference type="Proteomes" id="UP000294028">
    <property type="component" value="Unassembled WGS sequence"/>
</dbReference>
<gene>
    <name evidence="2" type="ORF">ELS19_08490</name>
</gene>
<reference evidence="2 3" key="1">
    <citation type="submission" date="2018-12" db="EMBL/GenBank/DDBJ databases">
        <title>Genome analysis provides insights into bioremediation potentialities of Halogeometricum borinquense strain N11.</title>
        <authorList>
            <person name="Najjari A."/>
            <person name="Youssef N."/>
            <person name="Fhoula I."/>
            <person name="Ben Dhia O."/>
            <person name="Mahjoubi M."/>
            <person name="Ouzari H.I."/>
            <person name="Cherif A."/>
        </authorList>
    </citation>
    <scope>NUCLEOTIDE SEQUENCE [LARGE SCALE GENOMIC DNA]</scope>
    <source>
        <strain evidence="2 3">N11</strain>
    </source>
</reference>
<organism evidence="2 3">
    <name type="scientific">Halogeometricum borinquense</name>
    <dbReference type="NCBI Taxonomy" id="60847"/>
    <lineage>
        <taxon>Archaea</taxon>
        <taxon>Methanobacteriati</taxon>
        <taxon>Methanobacteriota</taxon>
        <taxon>Stenosarchaea group</taxon>
        <taxon>Halobacteria</taxon>
        <taxon>Halobacteriales</taxon>
        <taxon>Haloferacaceae</taxon>
        <taxon>Halogeometricum</taxon>
    </lineage>
</organism>
<dbReference type="InterPro" id="IPR055944">
    <property type="entry name" value="DUF7522"/>
</dbReference>
<feature type="compositionally biased region" description="Basic and acidic residues" evidence="1">
    <location>
        <begin position="138"/>
        <end position="154"/>
    </location>
</feature>
<dbReference type="EMBL" id="RZHH01000002">
    <property type="protein sequence ID" value="RYJ13998.1"/>
    <property type="molecule type" value="Genomic_DNA"/>
</dbReference>
<feature type="region of interest" description="Disordered" evidence="1">
    <location>
        <begin position="135"/>
        <end position="172"/>
    </location>
</feature>
<dbReference type="RefSeq" id="WP_129784410.1">
    <property type="nucleotide sequence ID" value="NZ_RZHH01000002.1"/>
</dbReference>